<proteinExistence type="predicted"/>
<evidence type="ECO:0000313" key="2">
    <source>
        <dbReference type="Proteomes" id="UP000610558"/>
    </source>
</evidence>
<keyword evidence="2" id="KW-1185">Reference proteome</keyword>
<evidence type="ECO:0000313" key="1">
    <source>
        <dbReference type="EMBL" id="MBD2859645.1"/>
    </source>
</evidence>
<protein>
    <submittedName>
        <fullName evidence="1">Uncharacterized protein</fullName>
    </submittedName>
</protein>
<dbReference type="Proteomes" id="UP000610558">
    <property type="component" value="Unassembled WGS sequence"/>
</dbReference>
<reference evidence="1" key="1">
    <citation type="submission" date="2020-09" db="EMBL/GenBank/DDBJ databases">
        <authorList>
            <person name="Yoon J.-W."/>
        </authorList>
    </citation>
    <scope>NUCLEOTIDE SEQUENCE</scope>
    <source>
        <strain evidence="1">KMU-158</strain>
    </source>
</reference>
<sequence>MLIASYLVGYNSDMSVGHLGVDRVFPEDISGARCELRETGLGRNAEYDLLIFFPKGDMPQNLVCLPELPDDVVECFLKGRVLPVLDFASGQSMESAAVFRDRDCA</sequence>
<gene>
    <name evidence="1" type="ORF">IB286_11580</name>
</gene>
<accession>A0A927C582</accession>
<dbReference type="RefSeq" id="WP_190765696.1">
    <property type="nucleotide sequence ID" value="NZ_JACXLD010000006.1"/>
</dbReference>
<dbReference type="EMBL" id="JACXLD010000006">
    <property type="protein sequence ID" value="MBD2859645.1"/>
    <property type="molecule type" value="Genomic_DNA"/>
</dbReference>
<organism evidence="1 2">
    <name type="scientific">Spongiibacter pelagi</name>
    <dbReference type="NCBI Taxonomy" id="2760804"/>
    <lineage>
        <taxon>Bacteria</taxon>
        <taxon>Pseudomonadati</taxon>
        <taxon>Pseudomonadota</taxon>
        <taxon>Gammaproteobacteria</taxon>
        <taxon>Cellvibrionales</taxon>
        <taxon>Spongiibacteraceae</taxon>
        <taxon>Spongiibacter</taxon>
    </lineage>
</organism>
<name>A0A927C582_9GAMM</name>
<dbReference type="AlphaFoldDB" id="A0A927C582"/>
<comment type="caution">
    <text evidence="1">The sequence shown here is derived from an EMBL/GenBank/DDBJ whole genome shotgun (WGS) entry which is preliminary data.</text>
</comment>